<dbReference type="PANTHER" id="PTHR39387:SF1">
    <property type="entry name" value="SHAVENOID, ISOFORM B"/>
    <property type="match status" value="1"/>
</dbReference>
<proteinExistence type="predicted"/>
<feature type="compositionally biased region" description="Polar residues" evidence="1">
    <location>
        <begin position="580"/>
        <end position="603"/>
    </location>
</feature>
<evidence type="ECO:0000313" key="4">
    <source>
        <dbReference type="Proteomes" id="UP000037510"/>
    </source>
</evidence>
<feature type="compositionally biased region" description="Polar residues" evidence="1">
    <location>
        <begin position="547"/>
        <end position="564"/>
    </location>
</feature>
<keyword evidence="2" id="KW-1133">Transmembrane helix</keyword>
<comment type="caution">
    <text evidence="3">The sequence shown here is derived from an EMBL/GenBank/DDBJ whole genome shotgun (WGS) entry which is preliminary data.</text>
</comment>
<feature type="compositionally biased region" description="Acidic residues" evidence="1">
    <location>
        <begin position="825"/>
        <end position="835"/>
    </location>
</feature>
<feature type="region of interest" description="Disordered" evidence="1">
    <location>
        <begin position="970"/>
        <end position="1027"/>
    </location>
</feature>
<dbReference type="Proteomes" id="UP000037510">
    <property type="component" value="Unassembled WGS sequence"/>
</dbReference>
<keyword evidence="2" id="KW-0472">Membrane</keyword>
<feature type="compositionally biased region" description="Basic and acidic residues" evidence="1">
    <location>
        <begin position="1088"/>
        <end position="1102"/>
    </location>
</feature>
<reference evidence="3 4" key="1">
    <citation type="journal article" date="2015" name="Genome Biol. Evol.">
        <title>The genome of winter moth (Operophtera brumata) provides a genomic perspective on sexual dimorphism and phenology.</title>
        <authorList>
            <person name="Derks M.F."/>
            <person name="Smit S."/>
            <person name="Salis L."/>
            <person name="Schijlen E."/>
            <person name="Bossers A."/>
            <person name="Mateman C."/>
            <person name="Pijl A.S."/>
            <person name="de Ridder D."/>
            <person name="Groenen M.A."/>
            <person name="Visser M.E."/>
            <person name="Megens H.J."/>
        </authorList>
    </citation>
    <scope>NUCLEOTIDE SEQUENCE [LARGE SCALE GENOMIC DNA]</scope>
    <source>
        <strain evidence="3">WM2013NL</strain>
        <tissue evidence="3">Head and thorax</tissue>
    </source>
</reference>
<organism evidence="3 4">
    <name type="scientific">Operophtera brumata</name>
    <name type="common">Winter moth</name>
    <name type="synonym">Phalaena brumata</name>
    <dbReference type="NCBI Taxonomy" id="104452"/>
    <lineage>
        <taxon>Eukaryota</taxon>
        <taxon>Metazoa</taxon>
        <taxon>Ecdysozoa</taxon>
        <taxon>Arthropoda</taxon>
        <taxon>Hexapoda</taxon>
        <taxon>Insecta</taxon>
        <taxon>Pterygota</taxon>
        <taxon>Neoptera</taxon>
        <taxon>Endopterygota</taxon>
        <taxon>Lepidoptera</taxon>
        <taxon>Glossata</taxon>
        <taxon>Ditrysia</taxon>
        <taxon>Geometroidea</taxon>
        <taxon>Geometridae</taxon>
        <taxon>Larentiinae</taxon>
        <taxon>Operophtera</taxon>
    </lineage>
</organism>
<evidence type="ECO:0000256" key="1">
    <source>
        <dbReference type="SAM" id="MobiDB-lite"/>
    </source>
</evidence>
<keyword evidence="2" id="KW-0812">Transmembrane</keyword>
<dbReference type="EMBL" id="JTDY01003317">
    <property type="protein sequence ID" value="KOB69751.1"/>
    <property type="molecule type" value="Genomic_DNA"/>
</dbReference>
<dbReference type="GO" id="GO:0035317">
    <property type="term" value="P:imaginal disc-derived wing hair organization"/>
    <property type="evidence" value="ECO:0007669"/>
    <property type="project" value="TreeGrafter"/>
</dbReference>
<feature type="transmembrane region" description="Helical" evidence="2">
    <location>
        <begin position="71"/>
        <end position="93"/>
    </location>
</feature>
<feature type="compositionally biased region" description="Polar residues" evidence="1">
    <location>
        <begin position="910"/>
        <end position="921"/>
    </location>
</feature>
<feature type="compositionally biased region" description="Polar residues" evidence="1">
    <location>
        <begin position="989"/>
        <end position="999"/>
    </location>
</feature>
<feature type="region of interest" description="Disordered" evidence="1">
    <location>
        <begin position="1081"/>
        <end position="1102"/>
    </location>
</feature>
<dbReference type="GO" id="GO:0005938">
    <property type="term" value="C:cell cortex"/>
    <property type="evidence" value="ECO:0007669"/>
    <property type="project" value="TreeGrafter"/>
</dbReference>
<dbReference type="STRING" id="104452.A0A0L7L355"/>
<name>A0A0L7L355_OPEBR</name>
<keyword evidence="4" id="KW-1185">Reference proteome</keyword>
<evidence type="ECO:0000256" key="2">
    <source>
        <dbReference type="SAM" id="Phobius"/>
    </source>
</evidence>
<feature type="compositionally biased region" description="Basic and acidic residues" evidence="1">
    <location>
        <begin position="896"/>
        <end position="909"/>
    </location>
</feature>
<evidence type="ECO:0000313" key="3">
    <source>
        <dbReference type="EMBL" id="KOB69751.1"/>
    </source>
</evidence>
<dbReference type="PANTHER" id="PTHR39387">
    <property type="entry name" value="SHAVENOID, ISOFORM B"/>
    <property type="match status" value="1"/>
</dbReference>
<gene>
    <name evidence="3" type="ORF">OBRU01_16307</name>
</gene>
<feature type="region of interest" description="Disordered" evidence="1">
    <location>
        <begin position="880"/>
        <end position="921"/>
    </location>
</feature>
<sequence>MSGRLMVVRLLCRDVDATPTSPIDLRGVFTPCVAFRVQGTPHRSNVTEVQFASNAQTSDAGSTSGLTVTEYVAIGISSLLLGLVYVASVFLFLHIRKRRKAASDEGDSIRRLKGLKKKDGSSITERDIIRVNNERIQTLPIAMGQDNGVVKNNPLLSMNRFHDSKGFTSDSGSNMSDSEDFTDISVRSDDNMFNVKTTAALIHQHHEFRLSNENPELSHRDESGIERLPDEHVSIVETTDDREIARPVGTTRRKLYFNPAYFEPHLMAEPPPAALDFLVKIREVISIAKHKMEAKRFHPILNEIPEEETYSSNGNSIDVYQGLGSQRSGSVVSLKRQNSRKKNCLGCPGCTTIDENGVQHSVKYNVPPCTNCLGSKGDKQSSIRKWLENIPSAKNSYNDFVPNSSQNLATSLLSLPEQKHNIRKQNSFTSPNTMFMDDEYSKTKKSSSMSVRSEPMHNYNIPLPEFETTDYHQSLNNYHYTPTGAQANDISPIALNNYRSGSLRNKAINQLRNKNDLPDMVNEAIALDHCTKSYNQSSSDEERFGANLSTKNVNPYTINCSESPVANDYETDSLERNSNKKGISATTSEYPDIPSSQASPSLSNALPLDEELTMRNAVYKTHSSSNSNTPSPHRNIRIDNHYETIGKRRHGDSNATLDKKKTSKAKSDYSLVSEVYVNNNYNFGSTPTSPSGSESSMGSRKLVAQIEDLEEKPGCLTIEVKDPPENYIKIHESDGFEPDTLDRKHPKQKGTMKGFEFGTNVFNFNTNESLPSQRIELRSSGTFKKPVLAPSPKFHSLRNEYEQRTKLDRPKLSSEIFSGSKSLEETTEDMWEETPPEWSTEEGRILTLEHRHSKRQRQSTPPTIKQFKNLARPDILPPLPPSIDDPIYEQPAFPPRRVESERNPIETHSKNLNGRSLSPRTFPKSTEFVTSDHSLQTTESSYDLCSPMRASVQSQSSEYENTDIVKPQWNGGSFRTFSREQSGRGFGSSGLNTDTFVKNNKTESKRFRRKKSNVQDSGYLSSDSSSRQMPRKLVVAKIVSCSESDDTENEARSESGAESVETHSVYFDNFRKPSNENCDYRYNNNIKSSRESGRNKRTISDL</sequence>
<accession>A0A0L7L355</accession>
<feature type="region of interest" description="Disordered" evidence="1">
    <location>
        <begin position="820"/>
        <end position="841"/>
    </location>
</feature>
<feature type="region of interest" description="Disordered" evidence="1">
    <location>
        <begin position="534"/>
        <end position="603"/>
    </location>
</feature>
<protein>
    <submittedName>
        <fullName evidence="3">Uncharacterized protein</fullName>
    </submittedName>
</protein>
<dbReference type="AlphaFoldDB" id="A0A0L7L355"/>